<dbReference type="EMBL" id="MU277191">
    <property type="protein sequence ID" value="KAI0066825.1"/>
    <property type="molecule type" value="Genomic_DNA"/>
</dbReference>
<keyword evidence="2" id="KW-1185">Reference proteome</keyword>
<reference evidence="1" key="2">
    <citation type="journal article" date="2022" name="New Phytol.">
        <title>Evolutionary transition to the ectomycorrhizal habit in the genomes of a hyperdiverse lineage of mushroom-forming fungi.</title>
        <authorList>
            <person name="Looney B."/>
            <person name="Miyauchi S."/>
            <person name="Morin E."/>
            <person name="Drula E."/>
            <person name="Courty P.E."/>
            <person name="Kohler A."/>
            <person name="Kuo A."/>
            <person name="LaButti K."/>
            <person name="Pangilinan J."/>
            <person name="Lipzen A."/>
            <person name="Riley R."/>
            <person name="Andreopoulos W."/>
            <person name="He G."/>
            <person name="Johnson J."/>
            <person name="Nolan M."/>
            <person name="Tritt A."/>
            <person name="Barry K.W."/>
            <person name="Grigoriev I.V."/>
            <person name="Nagy L.G."/>
            <person name="Hibbett D."/>
            <person name="Henrissat B."/>
            <person name="Matheny P.B."/>
            <person name="Labbe J."/>
            <person name="Martin F.M."/>
        </authorList>
    </citation>
    <scope>NUCLEOTIDE SEQUENCE</scope>
    <source>
        <strain evidence="1">HHB10654</strain>
    </source>
</reference>
<name>A0ACB8TEH2_9AGAM</name>
<proteinExistence type="predicted"/>
<gene>
    <name evidence="1" type="ORF">BV25DRAFT_1867967</name>
</gene>
<sequence length="287" mass="31720">MFALFLLFPVLLGVLFIPIRSDTALLVHDTATAIHPTRVLLLIAHPDDECFFFGPTITSLVRDGPPESTPELFALSLSTGNANGLGELRQSEWSDSLDILGIDAGKRWVENKPSLRDDLYASWGASVVANTVKPYVLENNITTILTFDYRGISMHPNHISLFFGVSRLLSDIRGTNPPVRAFSLVSVPTLVKYVGVAAPLLAKLDLAFSRALTFFGFSHPFAAKGATHSQSALPVFVAGVDGYLTAARAIVKHRSQLVWYRYLYLVFSRYMWVNEWVEIPAGVRPKL</sequence>
<evidence type="ECO:0000313" key="2">
    <source>
        <dbReference type="Proteomes" id="UP000814140"/>
    </source>
</evidence>
<organism evidence="1 2">
    <name type="scientific">Artomyces pyxidatus</name>
    <dbReference type="NCBI Taxonomy" id="48021"/>
    <lineage>
        <taxon>Eukaryota</taxon>
        <taxon>Fungi</taxon>
        <taxon>Dikarya</taxon>
        <taxon>Basidiomycota</taxon>
        <taxon>Agaricomycotina</taxon>
        <taxon>Agaricomycetes</taxon>
        <taxon>Russulales</taxon>
        <taxon>Auriscalpiaceae</taxon>
        <taxon>Artomyces</taxon>
    </lineage>
</organism>
<evidence type="ECO:0000313" key="1">
    <source>
        <dbReference type="EMBL" id="KAI0066825.1"/>
    </source>
</evidence>
<dbReference type="Proteomes" id="UP000814140">
    <property type="component" value="Unassembled WGS sequence"/>
</dbReference>
<protein>
    <submittedName>
        <fullName evidence="1">LmbE-like protein</fullName>
    </submittedName>
</protein>
<accession>A0ACB8TEH2</accession>
<reference evidence="1" key="1">
    <citation type="submission" date="2021-03" db="EMBL/GenBank/DDBJ databases">
        <authorList>
            <consortium name="DOE Joint Genome Institute"/>
            <person name="Ahrendt S."/>
            <person name="Looney B.P."/>
            <person name="Miyauchi S."/>
            <person name="Morin E."/>
            <person name="Drula E."/>
            <person name="Courty P.E."/>
            <person name="Chicoki N."/>
            <person name="Fauchery L."/>
            <person name="Kohler A."/>
            <person name="Kuo A."/>
            <person name="Labutti K."/>
            <person name="Pangilinan J."/>
            <person name="Lipzen A."/>
            <person name="Riley R."/>
            <person name="Andreopoulos W."/>
            <person name="He G."/>
            <person name="Johnson J."/>
            <person name="Barry K.W."/>
            <person name="Grigoriev I.V."/>
            <person name="Nagy L."/>
            <person name="Hibbett D."/>
            <person name="Henrissat B."/>
            <person name="Matheny P.B."/>
            <person name="Labbe J."/>
            <person name="Martin F."/>
        </authorList>
    </citation>
    <scope>NUCLEOTIDE SEQUENCE</scope>
    <source>
        <strain evidence="1">HHB10654</strain>
    </source>
</reference>
<comment type="caution">
    <text evidence="1">The sequence shown here is derived from an EMBL/GenBank/DDBJ whole genome shotgun (WGS) entry which is preliminary data.</text>
</comment>